<organism evidence="1 2">
    <name type="scientific">Nocardioides cavernae</name>
    <dbReference type="NCBI Taxonomy" id="1921566"/>
    <lineage>
        <taxon>Bacteria</taxon>
        <taxon>Bacillati</taxon>
        <taxon>Actinomycetota</taxon>
        <taxon>Actinomycetes</taxon>
        <taxon>Propionibacteriales</taxon>
        <taxon>Nocardioidaceae</taxon>
        <taxon>Nocardioides</taxon>
    </lineage>
</organism>
<comment type="caution">
    <text evidence="1">The sequence shown here is derived from an EMBL/GenBank/DDBJ whole genome shotgun (WGS) entry which is preliminary data.</text>
</comment>
<dbReference type="Gene3D" id="1.10.287.1060">
    <property type="entry name" value="ESAT-6-like"/>
    <property type="match status" value="1"/>
</dbReference>
<reference evidence="1 2" key="1">
    <citation type="submission" date="2020-07" db="EMBL/GenBank/DDBJ databases">
        <authorList>
            <person name="Partida-Martinez L."/>
            <person name="Huntemann M."/>
            <person name="Clum A."/>
            <person name="Wang J."/>
            <person name="Palaniappan K."/>
            <person name="Ritter S."/>
            <person name="Chen I.-M."/>
            <person name="Stamatis D."/>
            <person name="Reddy T."/>
            <person name="O'Malley R."/>
            <person name="Daum C."/>
            <person name="Shapiro N."/>
            <person name="Ivanova N."/>
            <person name="Kyrpides N."/>
            <person name="Woyke T."/>
        </authorList>
    </citation>
    <scope>NUCLEOTIDE SEQUENCE [LARGE SCALE GENOMIC DNA]</scope>
    <source>
        <strain evidence="1 2">AT2.17</strain>
    </source>
</reference>
<keyword evidence="2" id="KW-1185">Reference proteome</keyword>
<dbReference type="Pfam" id="PF06013">
    <property type="entry name" value="WXG100"/>
    <property type="match status" value="1"/>
</dbReference>
<protein>
    <submittedName>
        <fullName evidence="1">WXG100 family type VII secretion target</fullName>
    </submittedName>
</protein>
<dbReference type="InterPro" id="IPR036689">
    <property type="entry name" value="ESAT-6-like_sf"/>
</dbReference>
<reference evidence="1 2" key="2">
    <citation type="submission" date="2020-08" db="EMBL/GenBank/DDBJ databases">
        <title>The Agave Microbiome: Exploring the role of microbial communities in plant adaptations to desert environments.</title>
        <authorList>
            <person name="Partida-Martinez L.P."/>
        </authorList>
    </citation>
    <scope>NUCLEOTIDE SEQUENCE [LARGE SCALE GENOMIC DNA]</scope>
    <source>
        <strain evidence="1 2">AT2.17</strain>
    </source>
</reference>
<dbReference type="RefSeq" id="WP_179618246.1">
    <property type="nucleotide sequence ID" value="NZ_JACCBW010000001.1"/>
</dbReference>
<gene>
    <name evidence="1" type="ORF">F4692_000721</name>
</gene>
<dbReference type="SUPFAM" id="SSF140453">
    <property type="entry name" value="EsxAB dimer-like"/>
    <property type="match status" value="1"/>
</dbReference>
<evidence type="ECO:0000313" key="2">
    <source>
        <dbReference type="Proteomes" id="UP000549911"/>
    </source>
</evidence>
<accession>A0A7Y9H0A2</accession>
<dbReference type="AlphaFoldDB" id="A0A7Y9H0A2"/>
<dbReference type="Proteomes" id="UP000549911">
    <property type="component" value="Unassembled WGS sequence"/>
</dbReference>
<dbReference type="InterPro" id="IPR010310">
    <property type="entry name" value="T7SS_ESAT-6-like"/>
</dbReference>
<name>A0A7Y9H0A2_9ACTN</name>
<proteinExistence type="predicted"/>
<evidence type="ECO:0000313" key="1">
    <source>
        <dbReference type="EMBL" id="NYE35617.1"/>
    </source>
</evidence>
<sequence length="99" mass="10153">MTAFDVDLAELRAAVADLAGCQRDLLALAGDIDQAQTRLAGGWSGLARDAQATAYASWRDDCAAMVTALAGLRGIAAAADGHYTTAAAANVDLWSRVTA</sequence>
<dbReference type="EMBL" id="JACCBW010000001">
    <property type="protein sequence ID" value="NYE35617.1"/>
    <property type="molecule type" value="Genomic_DNA"/>
</dbReference>